<dbReference type="AlphaFoldDB" id="B3XNC8"/>
<dbReference type="CDD" id="cd00229">
    <property type="entry name" value="SGNH_hydrolase"/>
    <property type="match status" value="1"/>
</dbReference>
<dbReference type="RefSeq" id="WP_003664259.1">
    <property type="nucleotide sequence ID" value="NZ_AAPZ02000001.1"/>
</dbReference>
<sequence>MAKEISNLITFNTYKFERGGLLVDMFNQFNARVGDQGTELAIQWETSKTETKINLKERGLHFFGTGSVGQYLEKLEDGTGFKMSADASTVEWEDKDEAGSLDDGITVVKLPKQFFPQKGIFFGYFGLKDRQGNIFTSVNVWFRVLGGVPTMGAAIPYFVTEFDEVLERCNGKIVDALAELREKYQTEVKKNEDMSAETRAALSKLADAVGAIQAQIDAGNVVTLVQHNRDIKALSEMIERKLTEMNLTPETFPNADAIQTTYPNGKEGLFIAEDTGHKWIYYQGKWADAGIYQGIGIADRSLRAKMTKQFDVLYRVVQAQPIVIDWDKHQLIIAKFISLMEGKEVVDLPEGTYTWDDKFVTIYCGFNATKQQFDFVDYGHINDLPDDDYFIGVFDSASKMISSLFKVTESASVWHDGTKTLIQNNILPPLQQAICTATDDDIHIDFAKRTLTLYNTLHFYSKTHALEVQPGTFTLNDKGLASFIYATWSDNSDKYVLKAAAEINDVPENSWYLGWIDYYRSSSYFNQIGTNSINKLKRANLTIAGKITVDFDTKEIVFPRNFDGFNFSFKLPKDYQNPVRVPLKVTDGMKDNKNVYYIAVDPNNADQLEISSDYTELSYNCQIIGWINLSAKYYDFKEYGNAADLASQPFIGKKVTCLGDSITSGGVTDNGGQAISYAWYLETLIGTNPTNAGVSGSHITKGTAGRTDSFAERVDSIKGQDLVTIYGGVNDFLFDSPLGVMTDEATTQTTFYGALKYLVTRLTFNNPDAKLLFITPMKADKYGGTYDVNGNVRRNSVNATEEDYVNAIKEVASYYSIPVLDLFHNGNLNPYIPAQNTMTVDGLHPNEKGAQRLAKTIAHAINNL</sequence>
<protein>
    <submittedName>
        <fullName evidence="2">Lipolytic protein G-D-S-L family</fullName>
    </submittedName>
</protein>
<feature type="domain" description="SGNH hydrolase-type esterase" evidence="1">
    <location>
        <begin position="657"/>
        <end position="852"/>
    </location>
</feature>
<dbReference type="PANTHER" id="PTHR30383">
    <property type="entry name" value="THIOESTERASE 1/PROTEASE 1/LYSOPHOSPHOLIPASE L1"/>
    <property type="match status" value="1"/>
</dbReference>
<dbReference type="PATRIC" id="fig|349123.13.peg.1203"/>
<accession>B3XNC8</accession>
<dbReference type="InterPro" id="IPR013830">
    <property type="entry name" value="SGNH_hydro"/>
</dbReference>
<comment type="caution">
    <text evidence="2">The sequence shown here is derived from an EMBL/GenBank/DDBJ whole genome shotgun (WGS) entry which is preliminary data.</text>
</comment>
<evidence type="ECO:0000313" key="3">
    <source>
        <dbReference type="Proteomes" id="UP000003853"/>
    </source>
</evidence>
<dbReference type="EMBL" id="AAPZ02000001">
    <property type="protein sequence ID" value="EDX42680.1"/>
    <property type="molecule type" value="Genomic_DNA"/>
</dbReference>
<dbReference type="InterPro" id="IPR051532">
    <property type="entry name" value="Ester_Hydrolysis_Enzymes"/>
</dbReference>
<gene>
    <name evidence="2" type="ORF">Lreu23DRAFT_4196</name>
</gene>
<dbReference type="Gene3D" id="3.40.50.1110">
    <property type="entry name" value="SGNH hydrolase"/>
    <property type="match status" value="1"/>
</dbReference>
<evidence type="ECO:0000259" key="1">
    <source>
        <dbReference type="Pfam" id="PF13472"/>
    </source>
</evidence>
<dbReference type="Proteomes" id="UP000003853">
    <property type="component" value="Unassembled WGS sequence"/>
</dbReference>
<dbReference type="Pfam" id="PF13472">
    <property type="entry name" value="Lipase_GDSL_2"/>
    <property type="match status" value="1"/>
</dbReference>
<evidence type="ECO:0000313" key="2">
    <source>
        <dbReference type="EMBL" id="EDX42680.1"/>
    </source>
</evidence>
<dbReference type="InterPro" id="IPR036514">
    <property type="entry name" value="SGNH_hydro_sf"/>
</dbReference>
<organism evidence="2 3">
    <name type="scientific">Limosilactobacillus reuteri subsp. rodentium (strain DSM 17509 / CIP 109821 / 100-23)</name>
    <name type="common">Lactobacillus reuteri</name>
    <dbReference type="NCBI Taxonomy" id="349123"/>
    <lineage>
        <taxon>Bacteria</taxon>
        <taxon>Bacillati</taxon>
        <taxon>Bacillota</taxon>
        <taxon>Bacilli</taxon>
        <taxon>Lactobacillales</taxon>
        <taxon>Lactobacillaceae</taxon>
        <taxon>Limosilactobacillus</taxon>
    </lineage>
</organism>
<name>B3XNC8_LIMR1</name>
<proteinExistence type="predicted"/>
<dbReference type="SUPFAM" id="SSF52266">
    <property type="entry name" value="SGNH hydrolase"/>
    <property type="match status" value="1"/>
</dbReference>
<reference evidence="3" key="1">
    <citation type="submission" date="2008-06" db="EMBL/GenBank/DDBJ databases">
        <title>Permanent draft sequence of Lactobacillus reuteri 100-23.</title>
        <authorList>
            <consortium name="US DOE Joint Genome Institute"/>
            <person name="Copeland A."/>
            <person name="Lucas S."/>
            <person name="Lapidus A."/>
            <person name="Barry K."/>
            <person name="Detter J.C."/>
            <person name="Glavina del Rio T."/>
            <person name="Hammon N."/>
            <person name="Israni S."/>
            <person name="Dalin E."/>
            <person name="Tice H."/>
            <person name="Pitluck S."/>
            <person name="Sun H."/>
            <person name="Schmutz J."/>
            <person name="Larimer F."/>
            <person name="Land M."/>
            <person name="Hauser L."/>
            <person name="Walter J."/>
            <person name="Heng N.C.K."/>
            <person name="Tannock G.W."/>
            <person name="Richardson P."/>
        </authorList>
    </citation>
    <scope>NUCLEOTIDE SEQUENCE [LARGE SCALE GENOMIC DNA]</scope>
    <source>
        <strain evidence="3">DSM 17509 / CIP 109821 / 100-23</strain>
    </source>
</reference>
<dbReference type="eggNOG" id="COG2755">
    <property type="taxonomic scope" value="Bacteria"/>
</dbReference>